<evidence type="ECO:0000256" key="5">
    <source>
        <dbReference type="ARBA" id="ARBA00022989"/>
    </source>
</evidence>
<feature type="domain" description="Major facilitator superfamily (MFS) profile" evidence="8">
    <location>
        <begin position="7"/>
        <end position="382"/>
    </location>
</feature>
<name>A0A1I0P3Z8_9FIRM</name>
<dbReference type="PANTHER" id="PTHR23514:SF3">
    <property type="entry name" value="BYPASS OF STOP CODON PROTEIN 6"/>
    <property type="match status" value="1"/>
</dbReference>
<dbReference type="GO" id="GO:0022857">
    <property type="term" value="F:transmembrane transporter activity"/>
    <property type="evidence" value="ECO:0007669"/>
    <property type="project" value="InterPro"/>
</dbReference>
<comment type="subcellular location">
    <subcellularLocation>
        <location evidence="1">Cell membrane</location>
        <topology evidence="1">Multi-pass membrane protein</topology>
    </subcellularLocation>
</comment>
<dbReference type="Gene3D" id="1.20.1250.20">
    <property type="entry name" value="MFS general substrate transporter like domains"/>
    <property type="match status" value="2"/>
</dbReference>
<evidence type="ECO:0000256" key="6">
    <source>
        <dbReference type="ARBA" id="ARBA00023136"/>
    </source>
</evidence>
<evidence type="ECO:0000256" key="7">
    <source>
        <dbReference type="SAM" id="Phobius"/>
    </source>
</evidence>
<keyword evidence="6 7" id="KW-0472">Membrane</keyword>
<dbReference type="OrthoDB" id="44917at2"/>
<feature type="transmembrane region" description="Helical" evidence="7">
    <location>
        <begin position="97"/>
        <end position="119"/>
    </location>
</feature>
<dbReference type="InterPro" id="IPR051788">
    <property type="entry name" value="MFS_Transporter"/>
</dbReference>
<feature type="transmembrane region" description="Helical" evidence="7">
    <location>
        <begin position="12"/>
        <end position="34"/>
    </location>
</feature>
<feature type="transmembrane region" description="Helical" evidence="7">
    <location>
        <begin position="72"/>
        <end position="91"/>
    </location>
</feature>
<keyword evidence="10" id="KW-1185">Reference proteome</keyword>
<dbReference type="Proteomes" id="UP000199701">
    <property type="component" value="Unassembled WGS sequence"/>
</dbReference>
<feature type="transmembrane region" description="Helical" evidence="7">
    <location>
        <begin position="239"/>
        <end position="258"/>
    </location>
</feature>
<sequence>MTQKKKNILPCYYAFFANGMMVLVIGAILPYLIAEARIGYTVAGGLLSAFAIGNLLASFVAPLLLARIGKKISIILLSSFIPIFLMVISLVPSVPIMYLSFLFIGVGRGSVSIVNNMVATENDASTSEINLLHTMFAVGAFLAPFLTVLYITFGLNWKYVIYTVVILLVISTFGYRKFPNQTEEKIVVLHKSDKEKSFLKNFDFYVVSLILFFYLGVENCVNGWFVTYFKSSGIMSDSYATNLVSITWFLIMIGRLSNSYISRMISKQKLILINCMCSTIFFLLLISTQNLVIITIAVAGLGFFFAGIYPTCIANAGEFIKGSNMGMAIFLAIAALGGIIMPQIVGILADNIGITGAIGFLIISIVLMCTFAVINLIKNKVVDTSK</sequence>
<feature type="transmembrane region" description="Helical" evidence="7">
    <location>
        <begin position="159"/>
        <end position="175"/>
    </location>
</feature>
<feature type="transmembrane region" description="Helical" evidence="7">
    <location>
        <begin position="328"/>
        <end position="348"/>
    </location>
</feature>
<keyword evidence="3" id="KW-0813">Transport</keyword>
<evidence type="ECO:0000259" key="8">
    <source>
        <dbReference type="PROSITE" id="PS50850"/>
    </source>
</evidence>
<keyword evidence="4 7" id="KW-0812">Transmembrane</keyword>
<dbReference type="Pfam" id="PF07690">
    <property type="entry name" value="MFS_1"/>
    <property type="match status" value="1"/>
</dbReference>
<keyword evidence="5 7" id="KW-1133">Transmembrane helix</keyword>
<dbReference type="InterPro" id="IPR020846">
    <property type="entry name" value="MFS_dom"/>
</dbReference>
<evidence type="ECO:0000256" key="2">
    <source>
        <dbReference type="ARBA" id="ARBA00008335"/>
    </source>
</evidence>
<dbReference type="InterPro" id="IPR036259">
    <property type="entry name" value="MFS_trans_sf"/>
</dbReference>
<reference evidence="9 10" key="1">
    <citation type="submission" date="2016-10" db="EMBL/GenBank/DDBJ databases">
        <authorList>
            <person name="de Groot N.N."/>
        </authorList>
    </citation>
    <scope>NUCLEOTIDE SEQUENCE [LARGE SCALE GENOMIC DNA]</scope>
    <source>
        <strain evidence="9 10">DSM 9179</strain>
    </source>
</reference>
<feature type="transmembrane region" description="Helical" evidence="7">
    <location>
        <begin position="270"/>
        <end position="286"/>
    </location>
</feature>
<dbReference type="GO" id="GO:0005886">
    <property type="term" value="C:plasma membrane"/>
    <property type="evidence" value="ECO:0007669"/>
    <property type="project" value="UniProtKB-SubCell"/>
</dbReference>
<feature type="transmembrane region" description="Helical" evidence="7">
    <location>
        <begin position="131"/>
        <end position="153"/>
    </location>
</feature>
<gene>
    <name evidence="9" type="ORF">SAMN05421659_10497</name>
</gene>
<protein>
    <submittedName>
        <fullName evidence="9">Fucose permease</fullName>
    </submittedName>
</protein>
<evidence type="ECO:0000256" key="4">
    <source>
        <dbReference type="ARBA" id="ARBA00022692"/>
    </source>
</evidence>
<dbReference type="AlphaFoldDB" id="A0A1I0P3Z8"/>
<comment type="similarity">
    <text evidence="2">Belongs to the major facilitator superfamily.</text>
</comment>
<feature type="transmembrane region" description="Helical" evidence="7">
    <location>
        <begin position="292"/>
        <end position="316"/>
    </location>
</feature>
<dbReference type="SUPFAM" id="SSF103473">
    <property type="entry name" value="MFS general substrate transporter"/>
    <property type="match status" value="1"/>
</dbReference>
<evidence type="ECO:0000313" key="10">
    <source>
        <dbReference type="Proteomes" id="UP000199701"/>
    </source>
</evidence>
<evidence type="ECO:0000256" key="3">
    <source>
        <dbReference type="ARBA" id="ARBA00022448"/>
    </source>
</evidence>
<evidence type="ECO:0000256" key="1">
    <source>
        <dbReference type="ARBA" id="ARBA00004651"/>
    </source>
</evidence>
<feature type="transmembrane region" description="Helical" evidence="7">
    <location>
        <begin position="354"/>
        <end position="377"/>
    </location>
</feature>
<organism evidence="9 10">
    <name type="scientific">[Clostridium] fimetarium</name>
    <dbReference type="NCBI Taxonomy" id="99656"/>
    <lineage>
        <taxon>Bacteria</taxon>
        <taxon>Bacillati</taxon>
        <taxon>Bacillota</taxon>
        <taxon>Clostridia</taxon>
        <taxon>Lachnospirales</taxon>
        <taxon>Lachnospiraceae</taxon>
    </lineage>
</organism>
<dbReference type="RefSeq" id="WP_092451859.1">
    <property type="nucleotide sequence ID" value="NZ_FOJI01000004.1"/>
</dbReference>
<dbReference type="STRING" id="99656.SAMN05421659_10497"/>
<proteinExistence type="inferred from homology"/>
<dbReference type="EMBL" id="FOJI01000004">
    <property type="protein sequence ID" value="SEW08233.1"/>
    <property type="molecule type" value="Genomic_DNA"/>
</dbReference>
<accession>A0A1I0P3Z8</accession>
<feature type="transmembrane region" description="Helical" evidence="7">
    <location>
        <begin position="204"/>
        <end position="227"/>
    </location>
</feature>
<feature type="transmembrane region" description="Helical" evidence="7">
    <location>
        <begin position="40"/>
        <end position="65"/>
    </location>
</feature>
<dbReference type="InterPro" id="IPR011701">
    <property type="entry name" value="MFS"/>
</dbReference>
<evidence type="ECO:0000313" key="9">
    <source>
        <dbReference type="EMBL" id="SEW08233.1"/>
    </source>
</evidence>
<dbReference type="PROSITE" id="PS50850">
    <property type="entry name" value="MFS"/>
    <property type="match status" value="1"/>
</dbReference>
<dbReference type="PANTHER" id="PTHR23514">
    <property type="entry name" value="BYPASS OF STOP CODON PROTEIN 6"/>
    <property type="match status" value="1"/>
</dbReference>